<sequence length="160" mass="17926">MYTLQEISPPEASQASFLQLNLPLNLTGRNTLVAIIDTGIDYLNEEFMDYEGNTRIEYIWDQTLDFIDSPNRIKVPFGVTYSKEDIQEAINLSKSGGDPYSIVPSKDEIGHGTEMTGIIGSTGKNPLLRGVVPNCKFVVVKLIEDYGFQKQFNIKIPTFN</sequence>
<dbReference type="InterPro" id="IPR015500">
    <property type="entry name" value="Peptidase_S8_subtilisin-rel"/>
</dbReference>
<evidence type="ECO:0000313" key="8">
    <source>
        <dbReference type="Proteomes" id="UP001288944"/>
    </source>
</evidence>
<keyword evidence="4" id="KW-0720">Serine protease</keyword>
<feature type="non-terminal residue" evidence="7">
    <location>
        <position position="1"/>
    </location>
</feature>
<dbReference type="SUPFAM" id="SSF52743">
    <property type="entry name" value="Subtilisin-like"/>
    <property type="match status" value="1"/>
</dbReference>
<comment type="similarity">
    <text evidence="1 5">Belongs to the peptidase S8 family.</text>
</comment>
<reference evidence="7" key="1">
    <citation type="submission" date="2019-11" db="EMBL/GenBank/DDBJ databases">
        <title>Characterization of Clostridium perfringens isolates from swine manure treated agricultural soils.</title>
        <authorList>
            <person name="Wushke S.T."/>
        </authorList>
    </citation>
    <scope>NUCLEOTIDE SEQUENCE</scope>
    <source>
        <strain evidence="7">X62</strain>
    </source>
</reference>
<evidence type="ECO:0000259" key="6">
    <source>
        <dbReference type="Pfam" id="PF00082"/>
    </source>
</evidence>
<dbReference type="EMBL" id="WNUR01000960">
    <property type="protein sequence ID" value="MDZ7543229.1"/>
    <property type="molecule type" value="Genomic_DNA"/>
</dbReference>
<dbReference type="Proteomes" id="UP001288944">
    <property type="component" value="Unassembled WGS sequence"/>
</dbReference>
<feature type="non-terminal residue" evidence="7">
    <location>
        <position position="160"/>
    </location>
</feature>
<evidence type="ECO:0000313" key="7">
    <source>
        <dbReference type="EMBL" id="MDZ7543229.1"/>
    </source>
</evidence>
<dbReference type="Pfam" id="PF00082">
    <property type="entry name" value="Peptidase_S8"/>
    <property type="match status" value="1"/>
</dbReference>
<comment type="caution">
    <text evidence="7">The sequence shown here is derived from an EMBL/GenBank/DDBJ whole genome shotgun (WGS) entry which is preliminary data.</text>
</comment>
<dbReference type="GO" id="GO:0006508">
    <property type="term" value="P:proteolysis"/>
    <property type="evidence" value="ECO:0007669"/>
    <property type="project" value="UniProtKB-KW"/>
</dbReference>
<dbReference type="PROSITE" id="PS51892">
    <property type="entry name" value="SUBTILASE"/>
    <property type="match status" value="1"/>
</dbReference>
<evidence type="ECO:0000256" key="5">
    <source>
        <dbReference type="PROSITE-ProRule" id="PRU01240"/>
    </source>
</evidence>
<dbReference type="Gene3D" id="3.40.50.200">
    <property type="entry name" value="Peptidase S8/S53 domain"/>
    <property type="match status" value="1"/>
</dbReference>
<protein>
    <submittedName>
        <fullName evidence="7">S8 family serine peptidase</fullName>
    </submittedName>
</protein>
<dbReference type="InterPro" id="IPR000209">
    <property type="entry name" value="Peptidase_S8/S53_dom"/>
</dbReference>
<dbReference type="PROSITE" id="PS00136">
    <property type="entry name" value="SUBTILASE_ASP"/>
    <property type="match status" value="1"/>
</dbReference>
<accession>A0AAW9KKF3</accession>
<organism evidence="7 8">
    <name type="scientific">Clostridium perfringens</name>
    <dbReference type="NCBI Taxonomy" id="1502"/>
    <lineage>
        <taxon>Bacteria</taxon>
        <taxon>Bacillati</taxon>
        <taxon>Bacillota</taxon>
        <taxon>Clostridia</taxon>
        <taxon>Eubacteriales</taxon>
        <taxon>Clostridiaceae</taxon>
        <taxon>Clostridium</taxon>
    </lineage>
</organism>
<evidence type="ECO:0000256" key="4">
    <source>
        <dbReference type="ARBA" id="ARBA00022825"/>
    </source>
</evidence>
<dbReference type="PRINTS" id="PR00723">
    <property type="entry name" value="SUBTILISIN"/>
</dbReference>
<keyword evidence="3" id="KW-0378">Hydrolase</keyword>
<name>A0AAW9KKF3_CLOPF</name>
<evidence type="ECO:0000256" key="2">
    <source>
        <dbReference type="ARBA" id="ARBA00022670"/>
    </source>
</evidence>
<comment type="caution">
    <text evidence="5">Lacks conserved residue(s) required for the propagation of feature annotation.</text>
</comment>
<feature type="domain" description="Peptidase S8/S53" evidence="6">
    <location>
        <begin position="28"/>
        <end position="146"/>
    </location>
</feature>
<dbReference type="GO" id="GO:0004252">
    <property type="term" value="F:serine-type endopeptidase activity"/>
    <property type="evidence" value="ECO:0007669"/>
    <property type="project" value="InterPro"/>
</dbReference>
<dbReference type="AlphaFoldDB" id="A0AAW9KKF3"/>
<dbReference type="InterPro" id="IPR036852">
    <property type="entry name" value="Peptidase_S8/S53_dom_sf"/>
</dbReference>
<evidence type="ECO:0000256" key="3">
    <source>
        <dbReference type="ARBA" id="ARBA00022801"/>
    </source>
</evidence>
<keyword evidence="2" id="KW-0645">Protease</keyword>
<evidence type="ECO:0000256" key="1">
    <source>
        <dbReference type="ARBA" id="ARBA00011073"/>
    </source>
</evidence>
<dbReference type="InterPro" id="IPR023827">
    <property type="entry name" value="Peptidase_S8_Asp-AS"/>
</dbReference>
<gene>
    <name evidence="7" type="ORF">GNF83_19030</name>
</gene>
<proteinExistence type="inferred from homology"/>